<dbReference type="PANTHER" id="PTHR10724">
    <property type="entry name" value="30S RIBOSOMAL PROTEIN S1"/>
    <property type="match status" value="1"/>
</dbReference>
<dbReference type="SMART" id="SM00316">
    <property type="entry name" value="S1"/>
    <property type="match status" value="4"/>
</dbReference>
<evidence type="ECO:0000256" key="5">
    <source>
        <dbReference type="SAM" id="MobiDB-lite"/>
    </source>
</evidence>
<dbReference type="InterPro" id="IPR012340">
    <property type="entry name" value="NA-bd_OB-fold"/>
</dbReference>
<evidence type="ECO:0000313" key="7">
    <source>
        <dbReference type="EMBL" id="AEJ43530.1"/>
    </source>
</evidence>
<dbReference type="InterPro" id="IPR050437">
    <property type="entry name" value="Ribos_protein_bS1-like"/>
</dbReference>
<dbReference type="GO" id="GO:0006412">
    <property type="term" value="P:translation"/>
    <property type="evidence" value="ECO:0007669"/>
    <property type="project" value="TreeGrafter"/>
</dbReference>
<dbReference type="PRINTS" id="PR00681">
    <property type="entry name" value="RIBOSOMALS1"/>
</dbReference>
<dbReference type="SUPFAM" id="SSF50249">
    <property type="entry name" value="Nucleic acid-binding proteins"/>
    <property type="match status" value="4"/>
</dbReference>
<sequence>MKREAIDMSEDLREMLTDAAVREGDVVTGEVTAVDDHGVTVALPHGYEGHISPQELSAVPGTHPSDVVSVGSTVTAQVLKVDMESGHVTLSKRRAEQASAWERMQRLLESGEPIEVEIRDVVKGGLVADVGVRAFIPASLVDRHFVENLEQFKGQKLRAKVIEVDPQKNKLILSRRAVLEEESEARARKLFEELKPGDVIEGTVQRLTDFGAFVDVGGADGLVHISELSFSHVNHPSEVVREGDRVKVRVLRVDPEAGRISLSIKAALPEPWETYAHEFQPGDVVQGVVRRVLDFGAFVELRPGLEGLVHVSQISNERVDKPSDVLQPGQEVTVRVLSVDPERKRISLSMRDSSQPRGGQGRGGRRDRRPTEPRNEGASGPTLGDLFGDLFK</sequence>
<feature type="domain" description="S1 motif" evidence="6">
    <location>
        <begin position="197"/>
        <end position="265"/>
    </location>
</feature>
<accession>F8IK18</accession>
<evidence type="ECO:0000259" key="6">
    <source>
        <dbReference type="PROSITE" id="PS50126"/>
    </source>
</evidence>
<dbReference type="NCBIfam" id="NF005208">
    <property type="entry name" value="PRK06676.1"/>
    <property type="match status" value="1"/>
</dbReference>
<evidence type="ECO:0000256" key="3">
    <source>
        <dbReference type="ARBA" id="ARBA00023274"/>
    </source>
</evidence>
<evidence type="ECO:0000256" key="2">
    <source>
        <dbReference type="ARBA" id="ARBA00022980"/>
    </source>
</evidence>
<keyword evidence="3" id="KW-0687">Ribonucleoprotein</keyword>
<dbReference type="Gene3D" id="2.40.50.140">
    <property type="entry name" value="Nucleic acid-binding proteins"/>
    <property type="match status" value="4"/>
</dbReference>
<dbReference type="PATRIC" id="fig|1048834.4.peg.1521"/>
<dbReference type="AlphaFoldDB" id="F8IK18"/>
<dbReference type="GO" id="GO:0003729">
    <property type="term" value="F:mRNA binding"/>
    <property type="evidence" value="ECO:0007669"/>
    <property type="project" value="TreeGrafter"/>
</dbReference>
<name>F8IK18_ALIAT</name>
<dbReference type="STRING" id="1048834.TC41_1600"/>
<dbReference type="eggNOG" id="COG0539">
    <property type="taxonomic scope" value="Bacteria"/>
</dbReference>
<gene>
    <name evidence="7" type="primary">rpsA</name>
    <name evidence="7" type="ordered locus">TC41_1600</name>
</gene>
<dbReference type="FunFam" id="2.40.50.140:FF:000051">
    <property type="entry name" value="RNA-binding transcriptional accessory protein"/>
    <property type="match status" value="2"/>
</dbReference>
<evidence type="ECO:0000256" key="4">
    <source>
        <dbReference type="PROSITE-ProRule" id="PRU00182"/>
    </source>
</evidence>
<feature type="domain" description="S1 motif" evidence="6">
    <location>
        <begin position="111"/>
        <end position="176"/>
    </location>
</feature>
<feature type="domain" description="S1 motif" evidence="6">
    <location>
        <begin position="282"/>
        <end position="351"/>
    </location>
</feature>
<dbReference type="Pfam" id="PF00575">
    <property type="entry name" value="S1"/>
    <property type="match status" value="4"/>
</dbReference>
<dbReference type="PROSITE" id="PS50889">
    <property type="entry name" value="S4"/>
    <property type="match status" value="1"/>
</dbReference>
<dbReference type="HOGENOM" id="CLU_015805_4_5_9"/>
<dbReference type="GO" id="GO:0003735">
    <property type="term" value="F:structural constituent of ribosome"/>
    <property type="evidence" value="ECO:0007669"/>
    <property type="project" value="TreeGrafter"/>
</dbReference>
<reference evidence="7 8" key="1">
    <citation type="journal article" date="2011" name="J. Bacteriol.">
        <title>Complete Genome Sequence of Alicyclobacillus acidocaldarius Strain Tc-4-1.</title>
        <authorList>
            <person name="Chen Y."/>
            <person name="He Y."/>
            <person name="Zhang B."/>
            <person name="Yang J."/>
            <person name="Li W."/>
            <person name="Dong Z."/>
            <person name="Hu S."/>
        </authorList>
    </citation>
    <scope>NUCLEOTIDE SEQUENCE [LARGE SCALE GENOMIC DNA]</scope>
    <source>
        <strain evidence="7 8">Tc-4-1</strain>
    </source>
</reference>
<dbReference type="GO" id="GO:0022627">
    <property type="term" value="C:cytosolic small ribosomal subunit"/>
    <property type="evidence" value="ECO:0007669"/>
    <property type="project" value="TreeGrafter"/>
</dbReference>
<dbReference type="CDD" id="cd04465">
    <property type="entry name" value="S1_RPS1_repeat_ec2_hs2"/>
    <property type="match status" value="1"/>
</dbReference>
<dbReference type="EMBL" id="CP002902">
    <property type="protein sequence ID" value="AEJ43530.1"/>
    <property type="molecule type" value="Genomic_DNA"/>
</dbReference>
<dbReference type="InterPro" id="IPR003029">
    <property type="entry name" value="S1_domain"/>
</dbReference>
<keyword evidence="2" id="KW-0689">Ribosomal protein</keyword>
<protein>
    <submittedName>
        <fullName evidence="7">RNA binding S1 domain protein</fullName>
    </submittedName>
</protein>
<comment type="similarity">
    <text evidence="1">Belongs to the bacterial ribosomal protein bS1 family.</text>
</comment>
<dbReference type="CDD" id="cd05688">
    <property type="entry name" value="S1_RPS1_repeat_ec3"/>
    <property type="match status" value="1"/>
</dbReference>
<evidence type="ECO:0000313" key="8">
    <source>
        <dbReference type="Proteomes" id="UP000000292"/>
    </source>
</evidence>
<dbReference type="Proteomes" id="UP000000292">
    <property type="component" value="Chromosome"/>
</dbReference>
<keyword evidence="4" id="KW-0694">RNA-binding</keyword>
<dbReference type="InterPro" id="IPR035104">
    <property type="entry name" value="Ribosomal_protein_S1-like"/>
</dbReference>
<feature type="region of interest" description="Disordered" evidence="5">
    <location>
        <begin position="345"/>
        <end position="392"/>
    </location>
</feature>
<dbReference type="PANTHER" id="PTHR10724:SF7">
    <property type="entry name" value="SMALL RIBOSOMAL SUBUNIT PROTEIN BS1C"/>
    <property type="match status" value="1"/>
</dbReference>
<dbReference type="PROSITE" id="PS50126">
    <property type="entry name" value="S1"/>
    <property type="match status" value="4"/>
</dbReference>
<proteinExistence type="inferred from homology"/>
<reference evidence="8" key="2">
    <citation type="submission" date="2011-06" db="EMBL/GenBank/DDBJ databases">
        <title>The complete genome sequence of Alicyclobacillus acidocaldarius sp. Tc-4-1.</title>
        <authorList>
            <person name="Chen Y."/>
            <person name="He Y."/>
            <person name="Dong Z."/>
            <person name="Hu S."/>
        </authorList>
    </citation>
    <scope>NUCLEOTIDE SEQUENCE [LARGE SCALE GENOMIC DNA]</scope>
    <source>
        <strain evidence="8">Tc-4-1</strain>
    </source>
</reference>
<feature type="domain" description="S1 motif" evidence="6">
    <location>
        <begin position="24"/>
        <end position="93"/>
    </location>
</feature>
<dbReference type="KEGG" id="aad:TC41_1600"/>
<evidence type="ECO:0000256" key="1">
    <source>
        <dbReference type="ARBA" id="ARBA00006767"/>
    </source>
</evidence>
<dbReference type="CDD" id="cd05687">
    <property type="entry name" value="S1_RPS1_repeat_ec1_hs1"/>
    <property type="match status" value="1"/>
</dbReference>
<organism evidence="7 8">
    <name type="scientific">Alicyclobacillus acidocaldarius (strain Tc-4-1)</name>
    <name type="common">Bacillus acidocaldarius</name>
    <dbReference type="NCBI Taxonomy" id="1048834"/>
    <lineage>
        <taxon>Bacteria</taxon>
        <taxon>Bacillati</taxon>
        <taxon>Bacillota</taxon>
        <taxon>Bacilli</taxon>
        <taxon>Bacillales</taxon>
        <taxon>Alicyclobacillaceae</taxon>
        <taxon>Alicyclobacillus</taxon>
    </lineage>
</organism>